<dbReference type="Proteomes" id="UP000037020">
    <property type="component" value="Unassembled WGS sequence"/>
</dbReference>
<evidence type="ECO:0000313" key="2">
    <source>
        <dbReference type="EMBL" id="KOG87424.1"/>
    </source>
</evidence>
<dbReference type="PANTHER" id="PTHR45527:SF1">
    <property type="entry name" value="FATTY ACID SYNTHASE"/>
    <property type="match status" value="1"/>
</dbReference>
<dbReference type="SUPFAM" id="SSF52777">
    <property type="entry name" value="CoA-dependent acyltransferases"/>
    <property type="match status" value="1"/>
</dbReference>
<gene>
    <name evidence="2" type="ORF">ADK38_25505</name>
</gene>
<reference evidence="2 3" key="1">
    <citation type="submission" date="2015-07" db="EMBL/GenBank/DDBJ databases">
        <authorList>
            <person name="Ju K.-S."/>
            <person name="Doroghazi J.R."/>
            <person name="Metcalf W.W."/>
        </authorList>
    </citation>
    <scope>NUCLEOTIDE SEQUENCE [LARGE SCALE GENOMIC DNA]</scope>
    <source>
        <strain evidence="2 3">NRRL B-3589</strain>
    </source>
</reference>
<dbReference type="EMBL" id="LGUT01002246">
    <property type="protein sequence ID" value="KOG87424.1"/>
    <property type="molecule type" value="Genomic_DNA"/>
</dbReference>
<feature type="non-terminal residue" evidence="2">
    <location>
        <position position="1"/>
    </location>
</feature>
<comment type="caution">
    <text evidence="2">The sequence shown here is derived from an EMBL/GenBank/DDBJ whole genome shotgun (WGS) entry which is preliminary data.</text>
</comment>
<keyword evidence="3" id="KW-1185">Reference proteome</keyword>
<dbReference type="Pfam" id="PF00668">
    <property type="entry name" value="Condensation"/>
    <property type="match status" value="1"/>
</dbReference>
<dbReference type="InterPro" id="IPR023213">
    <property type="entry name" value="CAT-like_dom_sf"/>
</dbReference>
<proteinExistence type="predicted"/>
<feature type="domain" description="Condensation" evidence="1">
    <location>
        <begin position="17"/>
        <end position="200"/>
    </location>
</feature>
<accession>A0ABR5J1Y6</accession>
<evidence type="ECO:0000313" key="3">
    <source>
        <dbReference type="Proteomes" id="UP000037020"/>
    </source>
</evidence>
<evidence type="ECO:0000259" key="1">
    <source>
        <dbReference type="Pfam" id="PF00668"/>
    </source>
</evidence>
<feature type="non-terminal residue" evidence="2">
    <location>
        <position position="206"/>
    </location>
</feature>
<dbReference type="InterPro" id="IPR001242">
    <property type="entry name" value="Condensation_dom"/>
</dbReference>
<sequence length="206" mass="22695">PAPSPDSADETHRPYKFLPASFAQRRLWFLDQLDSGNSAYNLVAALRLRGALDLAALRWALNRVVDRHEALRTVFRADAAGEPQQCVAPSLTIPLPVTDLAAEPEAGRAERARALIETETEHVFDLSRGPLIKTLAVRLGERDHALAVICHHTVCDGWSMARLFEELSELYAARTAGREPSLAPLPLQFGDHAARQHRELAGPEAE</sequence>
<protein>
    <recommendedName>
        <fullName evidence="1">Condensation domain-containing protein</fullName>
    </recommendedName>
</protein>
<organism evidence="2 3">
    <name type="scientific">Streptomyces varsoviensis</name>
    <dbReference type="NCBI Taxonomy" id="67373"/>
    <lineage>
        <taxon>Bacteria</taxon>
        <taxon>Bacillati</taxon>
        <taxon>Actinomycetota</taxon>
        <taxon>Actinomycetes</taxon>
        <taxon>Kitasatosporales</taxon>
        <taxon>Streptomycetaceae</taxon>
        <taxon>Streptomyces</taxon>
    </lineage>
</organism>
<dbReference type="Gene3D" id="3.30.559.10">
    <property type="entry name" value="Chloramphenicol acetyltransferase-like domain"/>
    <property type="match status" value="1"/>
</dbReference>
<dbReference type="PANTHER" id="PTHR45527">
    <property type="entry name" value="NONRIBOSOMAL PEPTIDE SYNTHETASE"/>
    <property type="match status" value="1"/>
</dbReference>
<name>A0ABR5J1Y6_9ACTN</name>